<protein>
    <submittedName>
        <fullName evidence="1">Uncharacterized protein</fullName>
    </submittedName>
</protein>
<dbReference type="AlphaFoldDB" id="A0AAD0P2S9"/>
<organism evidence="1 2">
    <name type="scientific">Paenibacillus odorifer</name>
    <dbReference type="NCBI Taxonomy" id="189426"/>
    <lineage>
        <taxon>Bacteria</taxon>
        <taxon>Bacillati</taxon>
        <taxon>Bacillota</taxon>
        <taxon>Bacilli</taxon>
        <taxon>Bacillales</taxon>
        <taxon>Paenibacillaceae</taxon>
        <taxon>Paenibacillus</taxon>
    </lineage>
</organism>
<name>A0AAD0P2S9_9BACL</name>
<evidence type="ECO:0000313" key="1">
    <source>
        <dbReference type="EMBL" id="AWV32370.1"/>
    </source>
</evidence>
<dbReference type="EMBL" id="CP021965">
    <property type="protein sequence ID" value="AWV32370.1"/>
    <property type="molecule type" value="Genomic_DNA"/>
</dbReference>
<evidence type="ECO:0000313" key="2">
    <source>
        <dbReference type="Proteomes" id="UP000249163"/>
    </source>
</evidence>
<gene>
    <name evidence="1" type="ORF">CD191_06935</name>
</gene>
<dbReference type="Proteomes" id="UP000249163">
    <property type="component" value="Chromosome"/>
</dbReference>
<proteinExistence type="predicted"/>
<reference evidence="1 2" key="1">
    <citation type="submission" date="2017-06" db="EMBL/GenBank/DDBJ databases">
        <title>Complete genome sequence of Paenibacillus odorifer CBA7130.</title>
        <authorList>
            <person name="Nam Y.-D."/>
            <person name="Kang J."/>
            <person name="Chung W.-H."/>
        </authorList>
    </citation>
    <scope>NUCLEOTIDE SEQUENCE [LARGE SCALE GENOMIC DNA]</scope>
    <source>
        <strain evidence="1 2">CBA7130</strain>
    </source>
</reference>
<dbReference type="RefSeq" id="WP_111502971.1">
    <property type="nucleotide sequence ID" value="NZ_CP021965.1"/>
</dbReference>
<sequence length="78" mass="9287">MAGYLCKCGNHLSTTETPNDIELRVYTDREWDMLIQQDLIDPITIPLPEYDVWLCPKCQRLYFFNWDTGEPVKIYNLE</sequence>
<accession>A0AAD0P2S9</accession>